<dbReference type="Gene3D" id="1.10.3090.10">
    <property type="entry name" value="cca-adding enzyme, domain 2"/>
    <property type="match status" value="1"/>
</dbReference>
<keyword evidence="6 7" id="KW-0804">Transcription</keyword>
<dbReference type="GO" id="GO:0006397">
    <property type="term" value="P:mRNA processing"/>
    <property type="evidence" value="ECO:0007669"/>
    <property type="project" value="UniProtKB-KW"/>
</dbReference>
<accession>A0A316FSY8</accession>
<feature type="active site" evidence="7">
    <location>
        <position position="151"/>
    </location>
</feature>
<name>A0A316FSY8_9GAMM</name>
<dbReference type="EC" id="2.7.7.19" evidence="7"/>
<feature type="compositionally biased region" description="Basic residues" evidence="9">
    <location>
        <begin position="428"/>
        <end position="444"/>
    </location>
</feature>
<dbReference type="Proteomes" id="UP000245790">
    <property type="component" value="Unassembled WGS sequence"/>
</dbReference>
<evidence type="ECO:0000259" key="10">
    <source>
        <dbReference type="Pfam" id="PF01743"/>
    </source>
</evidence>
<dbReference type="EMBL" id="QGGU01000005">
    <property type="protein sequence ID" value="PWK51871.1"/>
    <property type="molecule type" value="Genomic_DNA"/>
</dbReference>
<evidence type="ECO:0000256" key="9">
    <source>
        <dbReference type="SAM" id="MobiDB-lite"/>
    </source>
</evidence>
<dbReference type="Pfam" id="PF12626">
    <property type="entry name" value="PolyA_pol_arg_C"/>
    <property type="match status" value="1"/>
</dbReference>
<proteinExistence type="inferred from homology"/>
<dbReference type="FunFam" id="3.30.460.10:FF:000035">
    <property type="entry name" value="Poly(A) polymerase I"/>
    <property type="match status" value="1"/>
</dbReference>
<dbReference type="GO" id="GO:0043633">
    <property type="term" value="P:polyadenylation-dependent RNA catabolic process"/>
    <property type="evidence" value="ECO:0007669"/>
    <property type="project" value="InterPro"/>
</dbReference>
<evidence type="ECO:0000256" key="7">
    <source>
        <dbReference type="HAMAP-Rule" id="MF_00957"/>
    </source>
</evidence>
<feature type="active site" evidence="7">
    <location>
        <position position="72"/>
    </location>
</feature>
<evidence type="ECO:0000259" key="12">
    <source>
        <dbReference type="Pfam" id="PF12627"/>
    </source>
</evidence>
<evidence type="ECO:0000256" key="5">
    <source>
        <dbReference type="ARBA" id="ARBA00022884"/>
    </source>
</evidence>
<dbReference type="InterPro" id="IPR043519">
    <property type="entry name" value="NT_sf"/>
</dbReference>
<comment type="catalytic activity">
    <reaction evidence="7">
        <text>RNA(n) + ATP = RNA(n)-3'-adenine ribonucleotide + diphosphate</text>
        <dbReference type="Rhea" id="RHEA:11332"/>
        <dbReference type="Rhea" id="RHEA-COMP:14527"/>
        <dbReference type="Rhea" id="RHEA-COMP:17347"/>
        <dbReference type="ChEBI" id="CHEBI:30616"/>
        <dbReference type="ChEBI" id="CHEBI:33019"/>
        <dbReference type="ChEBI" id="CHEBI:140395"/>
        <dbReference type="ChEBI" id="CHEBI:173115"/>
        <dbReference type="EC" id="2.7.7.19"/>
    </reaction>
</comment>
<dbReference type="GO" id="GO:0005524">
    <property type="term" value="F:ATP binding"/>
    <property type="evidence" value="ECO:0007669"/>
    <property type="project" value="UniProtKB-UniRule"/>
</dbReference>
<protein>
    <recommendedName>
        <fullName evidence="7">Poly(A) polymerase I</fullName>
        <shortName evidence="7">PAP I</shortName>
        <ecNumber evidence="7">2.7.7.19</ecNumber>
    </recommendedName>
</protein>
<dbReference type="PANTHER" id="PTHR43051">
    <property type="entry name" value="POLYNUCLEOTIDE ADENYLYLTRANSFERASE FAMILY PROTEIN"/>
    <property type="match status" value="1"/>
</dbReference>
<dbReference type="SUPFAM" id="SSF81891">
    <property type="entry name" value="Poly A polymerase C-terminal region-like"/>
    <property type="match status" value="1"/>
</dbReference>
<organism evidence="13 14">
    <name type="scientific">Pleionea mediterranea</name>
    <dbReference type="NCBI Taxonomy" id="523701"/>
    <lineage>
        <taxon>Bacteria</taxon>
        <taxon>Pseudomonadati</taxon>
        <taxon>Pseudomonadota</taxon>
        <taxon>Gammaproteobacteria</taxon>
        <taxon>Oceanospirillales</taxon>
        <taxon>Pleioneaceae</taxon>
        <taxon>Pleionea</taxon>
    </lineage>
</organism>
<evidence type="ECO:0000256" key="8">
    <source>
        <dbReference type="RuleBase" id="RU003953"/>
    </source>
</evidence>
<dbReference type="GO" id="GO:1990817">
    <property type="term" value="F:poly(A) RNA polymerase activity"/>
    <property type="evidence" value="ECO:0007669"/>
    <property type="project" value="UniProtKB-UniRule"/>
</dbReference>
<evidence type="ECO:0000256" key="2">
    <source>
        <dbReference type="ARBA" id="ARBA00022679"/>
    </source>
</evidence>
<sequence>MINKIWKKWFSKNDAAGNAQPIVLERGDHCVSRKDISTNALKVLNRLHRANFEAFLVGGGVRDILLGLHPKDFDIATSATPEEIKKLFRNCRLIGRRFRLAHILFGREVIEVATFRANHSAPSDEGKQHASGMLLRDNVYGSLEDDAIRRDFTVNALYYSSDDFTVRDFTGGLADLKKRQLRLIGDPLTRYKEDPVRMLRAVRLATKLGLTIESQTAKPISKHASLMSHVSAARLWDESHKLLLAGHAKDTFAQLMNYQLLPYLLPATDKALKQSTDDQLLTFINAALDSTDQRTRQDKPVTPAFLYAVFLWQPLLDRQQELQQQGMSYNDAMHKAMGQVITEQAQYISIPKRFALVMRDIWSMQSRLENRNHKSFKLLEHPKFRAAYDFLVLRANADEQLNPVASWWTRFQEASGEGQRSMTEALKSKKPFRKRRNNRRRPSAKNRPQNKPT</sequence>
<evidence type="ECO:0000259" key="11">
    <source>
        <dbReference type="Pfam" id="PF12626"/>
    </source>
</evidence>
<feature type="region of interest" description="Disordered" evidence="9">
    <location>
        <begin position="415"/>
        <end position="453"/>
    </location>
</feature>
<dbReference type="InterPro" id="IPR010206">
    <property type="entry name" value="PolA_pol_I"/>
</dbReference>
<evidence type="ECO:0000313" key="14">
    <source>
        <dbReference type="Proteomes" id="UP000245790"/>
    </source>
</evidence>
<evidence type="ECO:0000256" key="4">
    <source>
        <dbReference type="ARBA" id="ARBA00022840"/>
    </source>
</evidence>
<dbReference type="CDD" id="cd05398">
    <property type="entry name" value="NT_ClassII-CCAase"/>
    <property type="match status" value="1"/>
</dbReference>
<dbReference type="GO" id="GO:0003723">
    <property type="term" value="F:RNA binding"/>
    <property type="evidence" value="ECO:0007669"/>
    <property type="project" value="UniProtKB-UniRule"/>
</dbReference>
<keyword evidence="14" id="KW-1185">Reference proteome</keyword>
<evidence type="ECO:0000256" key="1">
    <source>
        <dbReference type="ARBA" id="ARBA00022664"/>
    </source>
</evidence>
<keyword evidence="4 7" id="KW-0067">ATP-binding</keyword>
<comment type="similarity">
    <text evidence="7 8">Belongs to the tRNA nucleotidyltransferase/poly(A) polymerase family.</text>
</comment>
<keyword evidence="3 7" id="KW-0547">Nucleotide-binding</keyword>
<dbReference type="InterPro" id="IPR025866">
    <property type="entry name" value="PolyA_pol_arg_C_dom"/>
</dbReference>
<dbReference type="NCBIfam" id="TIGR01942">
    <property type="entry name" value="pcnB"/>
    <property type="match status" value="1"/>
</dbReference>
<dbReference type="OrthoDB" id="9805698at2"/>
<feature type="domain" description="tRNA nucleotidyltransferase/poly(A) polymerase RNA and SrmB- binding" evidence="12">
    <location>
        <begin position="209"/>
        <end position="271"/>
    </location>
</feature>
<comment type="function">
    <text evidence="7">Adds poly(A) tail to the 3' end of many RNAs, which usually targets these RNAs for decay. Plays a significant role in the global control of gene expression, through influencing the rate of transcript degradation, and in the general RNA quality control.</text>
</comment>
<dbReference type="SUPFAM" id="SSF81301">
    <property type="entry name" value="Nucleotidyltransferase"/>
    <property type="match status" value="1"/>
</dbReference>
<evidence type="ECO:0000313" key="13">
    <source>
        <dbReference type="EMBL" id="PWK51871.1"/>
    </source>
</evidence>
<dbReference type="InterPro" id="IPR032828">
    <property type="entry name" value="PolyA_RNA-bd"/>
</dbReference>
<feature type="active site" evidence="7">
    <location>
        <position position="74"/>
    </location>
</feature>
<reference evidence="13 14" key="1">
    <citation type="submission" date="2018-05" db="EMBL/GenBank/DDBJ databases">
        <title>Genomic Encyclopedia of Type Strains, Phase IV (KMG-IV): sequencing the most valuable type-strain genomes for metagenomic binning, comparative biology and taxonomic classification.</title>
        <authorList>
            <person name="Goeker M."/>
        </authorList>
    </citation>
    <scope>NUCLEOTIDE SEQUENCE [LARGE SCALE GENOMIC DNA]</scope>
    <source>
        <strain evidence="13 14">DSM 25350</strain>
    </source>
</reference>
<comment type="caution">
    <text evidence="13">The sequence shown here is derived from an EMBL/GenBank/DDBJ whole genome shotgun (WGS) entry which is preliminary data.</text>
</comment>
<keyword evidence="1 7" id="KW-0507">mRNA processing</keyword>
<dbReference type="PANTHER" id="PTHR43051:SF1">
    <property type="entry name" value="POLYNUCLEOTIDE ADENYLYLTRANSFERASE FAMILY PROTEIN"/>
    <property type="match status" value="1"/>
</dbReference>
<evidence type="ECO:0000256" key="3">
    <source>
        <dbReference type="ARBA" id="ARBA00022741"/>
    </source>
</evidence>
<keyword evidence="2 7" id="KW-0808">Transferase</keyword>
<feature type="domain" description="Poly A polymerase head" evidence="10">
    <location>
        <begin position="54"/>
        <end position="182"/>
    </location>
</feature>
<dbReference type="HAMAP" id="MF_00957">
    <property type="entry name" value="PolyA_pol"/>
    <property type="match status" value="1"/>
</dbReference>
<gene>
    <name evidence="7" type="primary">pcnB</name>
    <name evidence="13" type="ORF">C8D97_105187</name>
</gene>
<dbReference type="Gene3D" id="3.30.460.10">
    <property type="entry name" value="Beta Polymerase, domain 2"/>
    <property type="match status" value="1"/>
</dbReference>
<dbReference type="AlphaFoldDB" id="A0A316FSY8"/>
<keyword evidence="5 7" id="KW-0694">RNA-binding</keyword>
<feature type="domain" description="Polymerase A arginine-rich C-terminal" evidence="11">
    <location>
        <begin position="325"/>
        <end position="441"/>
    </location>
</feature>
<dbReference type="Pfam" id="PF12627">
    <property type="entry name" value="PolyA_pol_RNAbd"/>
    <property type="match status" value="1"/>
</dbReference>
<dbReference type="Pfam" id="PF01743">
    <property type="entry name" value="PolyA_pol"/>
    <property type="match status" value="1"/>
</dbReference>
<dbReference type="InterPro" id="IPR002646">
    <property type="entry name" value="PolA_pol_head_dom"/>
</dbReference>
<dbReference type="InterPro" id="IPR052191">
    <property type="entry name" value="tRNA_ntf/polyA_polymerase_I"/>
</dbReference>
<evidence type="ECO:0000256" key="6">
    <source>
        <dbReference type="ARBA" id="ARBA00023163"/>
    </source>
</evidence>